<organism evidence="2 3">
    <name type="scientific">Bradyrhizobium commune</name>
    <dbReference type="NCBI Taxonomy" id="83627"/>
    <lineage>
        <taxon>Bacteria</taxon>
        <taxon>Pseudomonadati</taxon>
        <taxon>Pseudomonadota</taxon>
        <taxon>Alphaproteobacteria</taxon>
        <taxon>Hyphomicrobiales</taxon>
        <taxon>Nitrobacteraceae</taxon>
        <taxon>Bradyrhizobium</taxon>
    </lineage>
</organism>
<sequence>MPSLSRRRLVKTAAFAATIAGLPRSGKAADYPSRPIRLVIPYAAGGPGDQIGRPWVEKMSSQLGPSFVENVSGAGGAIGTTAVARENADGYSLLLGNGSTQVIIPLITRNPAYSAGDFRAIYRLINTALVFAVGPSLPVANLQNLITYAKANPGKLSYGTPGIGTGNHLVGESLKQQAGGLDIVHVPYRGSSQATSDVVSGQISLVIAVMSVQLQQLSRAGKIRLLAVTTDRRLSGAPDIPTAIESGMPDLRYEGWFGLFAPKMTKDTIIDRIAQETRAAMADPALQENYRLQGMEPDSDSSPDKFQRIVDATSASLAPVIKSIGLQ</sequence>
<dbReference type="PIRSF" id="PIRSF017082">
    <property type="entry name" value="YflP"/>
    <property type="match status" value="1"/>
</dbReference>
<dbReference type="InterPro" id="IPR005064">
    <property type="entry name" value="BUG"/>
</dbReference>
<gene>
    <name evidence="2" type="ORF">IC761_22810</name>
</gene>
<evidence type="ECO:0000313" key="3">
    <source>
        <dbReference type="Proteomes" id="UP000594621"/>
    </source>
</evidence>
<dbReference type="InterPro" id="IPR042100">
    <property type="entry name" value="Bug_dom1"/>
</dbReference>
<dbReference type="Gene3D" id="3.40.190.150">
    <property type="entry name" value="Bordetella uptake gene, domain 1"/>
    <property type="match status" value="1"/>
</dbReference>
<dbReference type="Proteomes" id="UP000594621">
    <property type="component" value="Chromosome"/>
</dbReference>
<dbReference type="AlphaFoldDB" id="A0A7S9GXD9"/>
<dbReference type="EMBL" id="CP061379">
    <property type="protein sequence ID" value="QPF89339.1"/>
    <property type="molecule type" value="Genomic_DNA"/>
</dbReference>
<reference evidence="2 3" key="1">
    <citation type="submission" date="2020-09" db="EMBL/GenBank/DDBJ databases">
        <title>Complete genomes of bradyrhizobia occurring on native shrubby legumes in Australia.</title>
        <authorList>
            <person name="Lafay B."/>
        </authorList>
    </citation>
    <scope>NUCLEOTIDE SEQUENCE [LARGE SCALE GENOMIC DNA]</scope>
    <source>
        <strain evidence="2 3">BDV5040</strain>
    </source>
</reference>
<keyword evidence="3" id="KW-1185">Reference proteome</keyword>
<proteinExistence type="inferred from homology"/>
<dbReference type="SUPFAM" id="SSF53850">
    <property type="entry name" value="Periplasmic binding protein-like II"/>
    <property type="match status" value="1"/>
</dbReference>
<dbReference type="RefSeq" id="WP_195798878.1">
    <property type="nucleotide sequence ID" value="NZ_CP061379.1"/>
</dbReference>
<evidence type="ECO:0000313" key="2">
    <source>
        <dbReference type="EMBL" id="QPF89339.1"/>
    </source>
</evidence>
<comment type="similarity">
    <text evidence="1">Belongs to the UPF0065 (bug) family.</text>
</comment>
<name>A0A7S9GXD9_9BRAD</name>
<dbReference type="PANTHER" id="PTHR42928:SF5">
    <property type="entry name" value="BLR1237 PROTEIN"/>
    <property type="match status" value="1"/>
</dbReference>
<dbReference type="Gene3D" id="3.40.190.10">
    <property type="entry name" value="Periplasmic binding protein-like II"/>
    <property type="match status" value="1"/>
</dbReference>
<evidence type="ECO:0000256" key="1">
    <source>
        <dbReference type="ARBA" id="ARBA00006987"/>
    </source>
</evidence>
<dbReference type="InterPro" id="IPR006311">
    <property type="entry name" value="TAT_signal"/>
</dbReference>
<dbReference type="PROSITE" id="PS51318">
    <property type="entry name" value="TAT"/>
    <property type="match status" value="1"/>
</dbReference>
<dbReference type="Pfam" id="PF03401">
    <property type="entry name" value="TctC"/>
    <property type="match status" value="1"/>
</dbReference>
<protein>
    <submittedName>
        <fullName evidence="2">Tripartite tricarboxylate transporter substrate binding protein</fullName>
    </submittedName>
</protein>
<dbReference type="PANTHER" id="PTHR42928">
    <property type="entry name" value="TRICARBOXYLATE-BINDING PROTEIN"/>
    <property type="match status" value="1"/>
</dbReference>
<accession>A0A7S9GXD9</accession>
<dbReference type="CDD" id="cd07012">
    <property type="entry name" value="PBP2_Bug_TTT"/>
    <property type="match status" value="1"/>
</dbReference>
<dbReference type="KEGG" id="bcou:IC761_22810"/>